<dbReference type="Proteomes" id="UP000641932">
    <property type="component" value="Unassembled WGS sequence"/>
</dbReference>
<organism evidence="3 4">
    <name type="scientific">Wenjunlia tyrosinilytica</name>
    <dbReference type="NCBI Taxonomy" id="1544741"/>
    <lineage>
        <taxon>Bacteria</taxon>
        <taxon>Bacillati</taxon>
        <taxon>Actinomycetota</taxon>
        <taxon>Actinomycetes</taxon>
        <taxon>Kitasatosporales</taxon>
        <taxon>Streptomycetaceae</taxon>
        <taxon>Wenjunlia</taxon>
    </lineage>
</organism>
<sequence>MTGGLANFALTDDLPVTIPRDPAREAAERELSKPIYHEHDPNLVQRAIDWFWNRVGSLLDAAAGATPGGWVGLLVVAVLVVIALIALRLHLGRIRTPGGEREAVFDTRPRTAAEHRAASEAHAARDEWDDAVRERMRAIVRGLEERALLDPRPGRTADEAANEAGRSLPDLRTRLRAAARAFDDVSYGGRHATENAYRELRELDTDLERARPRLTTTGGAPA</sequence>
<feature type="domain" description="Protein-glutamine gamma-glutamyltransferase-like C-terminal" evidence="2">
    <location>
        <begin position="135"/>
        <end position="204"/>
    </location>
</feature>
<proteinExistence type="predicted"/>
<keyword evidence="1" id="KW-1133">Transmembrane helix</keyword>
<dbReference type="RefSeq" id="WP_189134866.1">
    <property type="nucleotide sequence ID" value="NZ_BMMS01000033.1"/>
</dbReference>
<feature type="transmembrane region" description="Helical" evidence="1">
    <location>
        <begin position="68"/>
        <end position="87"/>
    </location>
</feature>
<evidence type="ECO:0000313" key="3">
    <source>
        <dbReference type="EMBL" id="GGO97324.1"/>
    </source>
</evidence>
<keyword evidence="4" id="KW-1185">Reference proteome</keyword>
<gene>
    <name evidence="3" type="ORF">GCM10012280_58880</name>
</gene>
<dbReference type="EMBL" id="BMMS01000033">
    <property type="protein sequence ID" value="GGO97324.1"/>
    <property type="molecule type" value="Genomic_DNA"/>
</dbReference>
<protein>
    <submittedName>
        <fullName evidence="3">Membrane protein</fullName>
    </submittedName>
</protein>
<evidence type="ECO:0000313" key="4">
    <source>
        <dbReference type="Proteomes" id="UP000641932"/>
    </source>
</evidence>
<dbReference type="InterPro" id="IPR025403">
    <property type="entry name" value="TgpA-like_C"/>
</dbReference>
<reference evidence="3" key="2">
    <citation type="submission" date="2020-09" db="EMBL/GenBank/DDBJ databases">
        <authorList>
            <person name="Sun Q."/>
            <person name="Zhou Y."/>
        </authorList>
    </citation>
    <scope>NUCLEOTIDE SEQUENCE</scope>
    <source>
        <strain evidence="3">CGMCC 4.7201</strain>
    </source>
</reference>
<keyword evidence="1" id="KW-0812">Transmembrane</keyword>
<comment type="caution">
    <text evidence="3">The sequence shown here is derived from an EMBL/GenBank/DDBJ whole genome shotgun (WGS) entry which is preliminary data.</text>
</comment>
<dbReference type="Pfam" id="PF13559">
    <property type="entry name" value="DUF4129"/>
    <property type="match status" value="1"/>
</dbReference>
<dbReference type="AlphaFoldDB" id="A0A917ZVC1"/>
<evidence type="ECO:0000256" key="1">
    <source>
        <dbReference type="SAM" id="Phobius"/>
    </source>
</evidence>
<reference evidence="3" key="1">
    <citation type="journal article" date="2014" name="Int. J. Syst. Evol. Microbiol.">
        <title>Complete genome sequence of Corynebacterium casei LMG S-19264T (=DSM 44701T), isolated from a smear-ripened cheese.</title>
        <authorList>
            <consortium name="US DOE Joint Genome Institute (JGI-PGF)"/>
            <person name="Walter F."/>
            <person name="Albersmeier A."/>
            <person name="Kalinowski J."/>
            <person name="Ruckert C."/>
        </authorList>
    </citation>
    <scope>NUCLEOTIDE SEQUENCE</scope>
    <source>
        <strain evidence="3">CGMCC 4.7201</strain>
    </source>
</reference>
<name>A0A917ZVC1_9ACTN</name>
<accession>A0A917ZVC1</accession>
<keyword evidence="1" id="KW-0472">Membrane</keyword>
<evidence type="ECO:0000259" key="2">
    <source>
        <dbReference type="Pfam" id="PF13559"/>
    </source>
</evidence>